<dbReference type="Proteomes" id="UP001165367">
    <property type="component" value="Unassembled WGS sequence"/>
</dbReference>
<gene>
    <name evidence="2" type="ORF">LZZ85_26215</name>
</gene>
<keyword evidence="3" id="KW-1185">Reference proteome</keyword>
<sequence>MTKAELLHELSQETYAALKPSAVHGIGVFAIRDIPKGCKDIFSKNVGEWIKLPIAEVEKLPDHSRLMIETYCVYDEQDYYVPDYGFKVVDMVNYLNHSSDPNLIPVNDGEYFEAIKDIPAGSELFVNYGTIVDVEGYD</sequence>
<dbReference type="SUPFAM" id="SSF82199">
    <property type="entry name" value="SET domain"/>
    <property type="match status" value="1"/>
</dbReference>
<name>A0ABS9KZS5_9BACT</name>
<evidence type="ECO:0000313" key="2">
    <source>
        <dbReference type="EMBL" id="MCG2617823.1"/>
    </source>
</evidence>
<reference evidence="2" key="1">
    <citation type="submission" date="2022-01" db="EMBL/GenBank/DDBJ databases">
        <authorList>
            <person name="Jo J.-H."/>
            <person name="Im W.-T."/>
        </authorList>
    </citation>
    <scope>NUCLEOTIDE SEQUENCE</scope>
    <source>
        <strain evidence="2">NA20</strain>
    </source>
</reference>
<dbReference type="InterPro" id="IPR001214">
    <property type="entry name" value="SET_dom"/>
</dbReference>
<comment type="caution">
    <text evidence="2">The sequence shown here is derived from an EMBL/GenBank/DDBJ whole genome shotgun (WGS) entry which is preliminary data.</text>
</comment>
<evidence type="ECO:0000313" key="3">
    <source>
        <dbReference type="Proteomes" id="UP001165367"/>
    </source>
</evidence>
<organism evidence="2 3">
    <name type="scientific">Terrimonas ginsenosidimutans</name>
    <dbReference type="NCBI Taxonomy" id="2908004"/>
    <lineage>
        <taxon>Bacteria</taxon>
        <taxon>Pseudomonadati</taxon>
        <taxon>Bacteroidota</taxon>
        <taxon>Chitinophagia</taxon>
        <taxon>Chitinophagales</taxon>
        <taxon>Chitinophagaceae</taxon>
        <taxon>Terrimonas</taxon>
    </lineage>
</organism>
<feature type="domain" description="SET" evidence="1">
    <location>
        <begin position="8"/>
        <end position="129"/>
    </location>
</feature>
<protein>
    <submittedName>
        <fullName evidence="2">SET domain-containing protein</fullName>
    </submittedName>
</protein>
<dbReference type="EMBL" id="JAKLTR010000026">
    <property type="protein sequence ID" value="MCG2617823.1"/>
    <property type="molecule type" value="Genomic_DNA"/>
</dbReference>
<proteinExistence type="predicted"/>
<dbReference type="PROSITE" id="PS50280">
    <property type="entry name" value="SET"/>
    <property type="match status" value="1"/>
</dbReference>
<dbReference type="SMART" id="SM00317">
    <property type="entry name" value="SET"/>
    <property type="match status" value="1"/>
</dbReference>
<dbReference type="RefSeq" id="WP_237876670.1">
    <property type="nucleotide sequence ID" value="NZ_JAKLTR010000026.1"/>
</dbReference>
<dbReference type="Pfam" id="PF00856">
    <property type="entry name" value="SET"/>
    <property type="match status" value="1"/>
</dbReference>
<dbReference type="InterPro" id="IPR046341">
    <property type="entry name" value="SET_dom_sf"/>
</dbReference>
<evidence type="ECO:0000259" key="1">
    <source>
        <dbReference type="PROSITE" id="PS50280"/>
    </source>
</evidence>
<accession>A0ABS9KZS5</accession>
<dbReference type="Gene3D" id="2.170.270.10">
    <property type="entry name" value="SET domain"/>
    <property type="match status" value="1"/>
</dbReference>